<feature type="transmembrane region" description="Helical" evidence="7">
    <location>
        <begin position="53"/>
        <end position="74"/>
    </location>
</feature>
<name>A0A099KZ74_COLPS</name>
<comment type="similarity">
    <text evidence="2">Belongs to the UPF0719 family.</text>
</comment>
<keyword evidence="3" id="KW-1003">Cell membrane</keyword>
<evidence type="ECO:0008006" key="10">
    <source>
        <dbReference type="Google" id="ProtNLM"/>
    </source>
</evidence>
<evidence type="ECO:0000256" key="1">
    <source>
        <dbReference type="ARBA" id="ARBA00004651"/>
    </source>
</evidence>
<dbReference type="InterPro" id="IPR007140">
    <property type="entry name" value="DUF350"/>
</dbReference>
<evidence type="ECO:0000313" key="8">
    <source>
        <dbReference type="EMBL" id="KGJ95911.1"/>
    </source>
</evidence>
<keyword evidence="5 7" id="KW-1133">Transmembrane helix</keyword>
<organism evidence="8 9">
    <name type="scientific">Colwellia psychrerythraea</name>
    <name type="common">Vibrio psychroerythus</name>
    <dbReference type="NCBI Taxonomy" id="28229"/>
    <lineage>
        <taxon>Bacteria</taxon>
        <taxon>Pseudomonadati</taxon>
        <taxon>Pseudomonadota</taxon>
        <taxon>Gammaproteobacteria</taxon>
        <taxon>Alteromonadales</taxon>
        <taxon>Colwelliaceae</taxon>
        <taxon>Colwellia</taxon>
    </lineage>
</organism>
<dbReference type="AlphaFoldDB" id="A0A099KZ74"/>
<evidence type="ECO:0000256" key="6">
    <source>
        <dbReference type="ARBA" id="ARBA00023136"/>
    </source>
</evidence>
<comment type="subcellular location">
    <subcellularLocation>
        <location evidence="1">Cell membrane</location>
        <topology evidence="1">Multi-pass membrane protein</topology>
    </subcellularLocation>
</comment>
<dbReference type="GO" id="GO:0005886">
    <property type="term" value="C:plasma membrane"/>
    <property type="evidence" value="ECO:0007669"/>
    <property type="project" value="UniProtKB-SubCell"/>
</dbReference>
<protein>
    <recommendedName>
        <fullName evidence="10">DUF350 domain-containing protein</fullName>
    </recommendedName>
</protein>
<proteinExistence type="inferred from homology"/>
<dbReference type="PATRIC" id="fig|28229.3.peg.1429"/>
<keyword evidence="6 7" id="KW-0472">Membrane</keyword>
<dbReference type="EMBL" id="JQEC01000014">
    <property type="protein sequence ID" value="KGJ95911.1"/>
    <property type="molecule type" value="Genomic_DNA"/>
</dbReference>
<keyword evidence="4 7" id="KW-0812">Transmembrane</keyword>
<gene>
    <name evidence="8" type="ORF">GAB14E_1823</name>
</gene>
<dbReference type="Proteomes" id="UP000029868">
    <property type="component" value="Unassembled WGS sequence"/>
</dbReference>
<reference evidence="8 9" key="1">
    <citation type="submission" date="2014-08" db="EMBL/GenBank/DDBJ databases">
        <title>Genomic and Phenotypic Diversity of Colwellia psychrerythraea strains from Disparate Marine Basins.</title>
        <authorList>
            <person name="Techtmann S.M."/>
            <person name="Stelling S.C."/>
            <person name="Utturkar S.M."/>
            <person name="Alshibli N."/>
            <person name="Harris A."/>
            <person name="Brown S.D."/>
            <person name="Hazen T.C."/>
        </authorList>
    </citation>
    <scope>NUCLEOTIDE SEQUENCE [LARGE SCALE GENOMIC DNA]</scope>
    <source>
        <strain evidence="8 9">GAB14E</strain>
    </source>
</reference>
<comment type="caution">
    <text evidence="8">The sequence shown here is derived from an EMBL/GenBank/DDBJ whole genome shotgun (WGS) entry which is preliminary data.</text>
</comment>
<evidence type="ECO:0000256" key="3">
    <source>
        <dbReference type="ARBA" id="ARBA00022475"/>
    </source>
</evidence>
<evidence type="ECO:0000256" key="5">
    <source>
        <dbReference type="ARBA" id="ARBA00022989"/>
    </source>
</evidence>
<sequence>MEITSIEQNTIFMLINLGYAVISLFVSVIALVIIDKVIFKQIDFIEEIKKGNIAVAIFQSMILLFIGIVVSAAMT</sequence>
<feature type="transmembrane region" description="Helical" evidence="7">
    <location>
        <begin position="12"/>
        <end position="33"/>
    </location>
</feature>
<evidence type="ECO:0000256" key="4">
    <source>
        <dbReference type="ARBA" id="ARBA00022692"/>
    </source>
</evidence>
<accession>A0A099KZ74</accession>
<evidence type="ECO:0000256" key="7">
    <source>
        <dbReference type="SAM" id="Phobius"/>
    </source>
</evidence>
<evidence type="ECO:0000313" key="9">
    <source>
        <dbReference type="Proteomes" id="UP000029868"/>
    </source>
</evidence>
<dbReference type="OrthoDB" id="5966613at2"/>
<dbReference type="Pfam" id="PF03994">
    <property type="entry name" value="DUF350"/>
    <property type="match status" value="1"/>
</dbReference>
<dbReference type="RefSeq" id="WP_033081521.1">
    <property type="nucleotide sequence ID" value="NZ_JQEC01000014.1"/>
</dbReference>
<evidence type="ECO:0000256" key="2">
    <source>
        <dbReference type="ARBA" id="ARBA00005779"/>
    </source>
</evidence>